<dbReference type="Gene3D" id="2.160.20.10">
    <property type="entry name" value="Single-stranded right-handed beta-helix, Pectin lyase-like"/>
    <property type="match status" value="1"/>
</dbReference>
<protein>
    <recommendedName>
        <fullName evidence="3">endo-polygalacturonase</fullName>
        <ecNumber evidence="3">3.2.1.15</ecNumber>
    </recommendedName>
</protein>
<keyword evidence="8 12" id="KW-0326">Glycosidase</keyword>
<dbReference type="GO" id="GO:0004650">
    <property type="term" value="F:polygalacturonase activity"/>
    <property type="evidence" value="ECO:0007669"/>
    <property type="project" value="UniProtKB-EC"/>
</dbReference>
<accession>A0AAE1MT52</accession>
<dbReference type="SMART" id="SM00710">
    <property type="entry name" value="PbH1"/>
    <property type="match status" value="4"/>
</dbReference>
<evidence type="ECO:0000313" key="14">
    <source>
        <dbReference type="Proteomes" id="UP001293593"/>
    </source>
</evidence>
<dbReference type="InterPro" id="IPR006626">
    <property type="entry name" value="PbH1"/>
</dbReference>
<evidence type="ECO:0000256" key="6">
    <source>
        <dbReference type="ARBA" id="ARBA00022729"/>
    </source>
</evidence>
<dbReference type="SUPFAM" id="SSF51126">
    <property type="entry name" value="Pectin lyase-like"/>
    <property type="match status" value="1"/>
</dbReference>
<dbReference type="PROSITE" id="PS51257">
    <property type="entry name" value="PROKAR_LIPOPROTEIN"/>
    <property type="match status" value="1"/>
</dbReference>
<dbReference type="InterPro" id="IPR000743">
    <property type="entry name" value="Glyco_hydro_28"/>
</dbReference>
<dbReference type="GO" id="GO:0009830">
    <property type="term" value="P:cell wall modification involved in abscission"/>
    <property type="evidence" value="ECO:0007669"/>
    <property type="project" value="UniProtKB-ARBA"/>
</dbReference>
<dbReference type="Proteomes" id="UP001293593">
    <property type="component" value="Unassembled WGS sequence"/>
</dbReference>
<name>A0AAE1MT52_9FABA</name>
<dbReference type="EMBL" id="JAWXYG010000005">
    <property type="protein sequence ID" value="KAK4272531.1"/>
    <property type="molecule type" value="Genomic_DNA"/>
</dbReference>
<comment type="caution">
    <text evidence="13">The sequence shown here is derived from an EMBL/GenBank/DDBJ whole genome shotgun (WGS) entry which is preliminary data.</text>
</comment>
<comment type="similarity">
    <text evidence="2 12">Belongs to the glycosyl hydrolase 28 family.</text>
</comment>
<dbReference type="InterPro" id="IPR011050">
    <property type="entry name" value="Pectin_lyase_fold/virulence"/>
</dbReference>
<keyword evidence="6" id="KW-0732">Signal</keyword>
<dbReference type="PANTHER" id="PTHR31375">
    <property type="match status" value="1"/>
</dbReference>
<evidence type="ECO:0000256" key="7">
    <source>
        <dbReference type="ARBA" id="ARBA00022801"/>
    </source>
</evidence>
<comment type="catalytic activity">
    <reaction evidence="10">
        <text>(1,4-alpha-D-galacturonosyl)n+m + H2O = (1,4-alpha-D-galacturonosyl)n + (1,4-alpha-D-galacturonosyl)m.</text>
        <dbReference type="EC" id="3.2.1.15"/>
    </reaction>
</comment>
<sequence>MHKRKESREMASYHKRILQFFVIIVSLVACYCSLQEDPHILLHSDDSPNTIDDGGTFDNLIKQSSDSDDHLRLKILDKLVGPSLSLITVIVNDYGAEGDGITGDTKAFKKAWRVACSSSGEAVSLVVPKQNYLLKPIGFSGPCKSDHITVQIHGVLEASDNPSDYEHDPTHWLEFKNVQSLSVKGDGTINGNGNIWWQNSCKRNKKLPCKNAPTALTFRNCKNLVVENLKIKDAQQIHLSFQDSIYVRASGLTVTAPQDSPNTDGIHVTNTQNIQISSSVIATGDDCISIVSGSQNVQATDITCGPGHGISIGSLGTKRAEAFVSDVTVNRAKLSGTKNGVRIKTWQGGSGSASNIRFQNIEMNNVTNSLVIDQSYCDQKDPCKQKQDSAVQIKNVLYQNIKGTSASKVSVKFDCSEDFPCQGIVMQNVDLTLETGEASKASCHNVQVSYVGLAAHS</sequence>
<evidence type="ECO:0000256" key="9">
    <source>
        <dbReference type="ARBA" id="ARBA00023316"/>
    </source>
</evidence>
<dbReference type="Pfam" id="PF00295">
    <property type="entry name" value="Glyco_hydro_28"/>
    <property type="match status" value="1"/>
</dbReference>
<feature type="active site" evidence="11">
    <location>
        <position position="308"/>
    </location>
</feature>
<evidence type="ECO:0000313" key="13">
    <source>
        <dbReference type="EMBL" id="KAK4272531.1"/>
    </source>
</evidence>
<gene>
    <name evidence="13" type="ORF">QN277_021074</name>
</gene>
<evidence type="ECO:0000256" key="5">
    <source>
        <dbReference type="ARBA" id="ARBA00022525"/>
    </source>
</evidence>
<evidence type="ECO:0000256" key="3">
    <source>
        <dbReference type="ARBA" id="ARBA00012736"/>
    </source>
</evidence>
<dbReference type="AlphaFoldDB" id="A0AAE1MT52"/>
<evidence type="ECO:0000256" key="1">
    <source>
        <dbReference type="ARBA" id="ARBA00004191"/>
    </source>
</evidence>
<comment type="subcellular location">
    <subcellularLocation>
        <location evidence="1">Secreted</location>
        <location evidence="1">Cell wall</location>
    </subcellularLocation>
</comment>
<dbReference type="EC" id="3.2.1.15" evidence="3"/>
<keyword evidence="4" id="KW-0134">Cell wall</keyword>
<evidence type="ECO:0000256" key="2">
    <source>
        <dbReference type="ARBA" id="ARBA00008834"/>
    </source>
</evidence>
<keyword evidence="5" id="KW-0964">Secreted</keyword>
<dbReference type="GO" id="GO:0010047">
    <property type="term" value="P:fruit dehiscence"/>
    <property type="evidence" value="ECO:0007669"/>
    <property type="project" value="UniProtKB-ARBA"/>
</dbReference>
<evidence type="ECO:0000256" key="8">
    <source>
        <dbReference type="ARBA" id="ARBA00023295"/>
    </source>
</evidence>
<evidence type="ECO:0000256" key="4">
    <source>
        <dbReference type="ARBA" id="ARBA00022512"/>
    </source>
</evidence>
<keyword evidence="9" id="KW-0961">Cell wall biogenesis/degradation</keyword>
<keyword evidence="7 12" id="KW-0378">Hydrolase</keyword>
<dbReference type="GO" id="GO:0009901">
    <property type="term" value="P:anther dehiscence"/>
    <property type="evidence" value="ECO:0007669"/>
    <property type="project" value="UniProtKB-ARBA"/>
</dbReference>
<keyword evidence="14" id="KW-1185">Reference proteome</keyword>
<proteinExistence type="inferred from homology"/>
<evidence type="ECO:0000256" key="10">
    <source>
        <dbReference type="ARBA" id="ARBA00034074"/>
    </source>
</evidence>
<dbReference type="FunFam" id="2.160.20.10:FF:000028">
    <property type="entry name" value="Polygalacturonase QRT2"/>
    <property type="match status" value="1"/>
</dbReference>
<dbReference type="GO" id="GO:0005975">
    <property type="term" value="P:carbohydrate metabolic process"/>
    <property type="evidence" value="ECO:0007669"/>
    <property type="project" value="InterPro"/>
</dbReference>
<evidence type="ECO:0000256" key="11">
    <source>
        <dbReference type="PROSITE-ProRule" id="PRU10052"/>
    </source>
</evidence>
<evidence type="ECO:0000256" key="12">
    <source>
        <dbReference type="RuleBase" id="RU361169"/>
    </source>
</evidence>
<reference evidence="13" key="1">
    <citation type="submission" date="2023-10" db="EMBL/GenBank/DDBJ databases">
        <title>Chromosome-level genome of the transformable northern wattle, Acacia crassicarpa.</title>
        <authorList>
            <person name="Massaro I."/>
            <person name="Sinha N.R."/>
            <person name="Poethig S."/>
            <person name="Leichty A.R."/>
        </authorList>
    </citation>
    <scope>NUCLEOTIDE SEQUENCE</scope>
    <source>
        <strain evidence="13">Acra3RX</strain>
        <tissue evidence="13">Leaf</tissue>
    </source>
</reference>
<dbReference type="InterPro" id="IPR012334">
    <property type="entry name" value="Pectin_lyas_fold"/>
</dbReference>
<organism evidence="13 14">
    <name type="scientific">Acacia crassicarpa</name>
    <name type="common">northern wattle</name>
    <dbReference type="NCBI Taxonomy" id="499986"/>
    <lineage>
        <taxon>Eukaryota</taxon>
        <taxon>Viridiplantae</taxon>
        <taxon>Streptophyta</taxon>
        <taxon>Embryophyta</taxon>
        <taxon>Tracheophyta</taxon>
        <taxon>Spermatophyta</taxon>
        <taxon>Magnoliopsida</taxon>
        <taxon>eudicotyledons</taxon>
        <taxon>Gunneridae</taxon>
        <taxon>Pentapetalae</taxon>
        <taxon>rosids</taxon>
        <taxon>fabids</taxon>
        <taxon>Fabales</taxon>
        <taxon>Fabaceae</taxon>
        <taxon>Caesalpinioideae</taxon>
        <taxon>mimosoid clade</taxon>
        <taxon>Acacieae</taxon>
        <taxon>Acacia</taxon>
    </lineage>
</organism>
<dbReference type="PROSITE" id="PS00502">
    <property type="entry name" value="POLYGALACTURONASE"/>
    <property type="match status" value="1"/>
</dbReference>